<evidence type="ECO:0000256" key="7">
    <source>
        <dbReference type="ARBA" id="ARBA00022989"/>
    </source>
</evidence>
<evidence type="ECO:0000256" key="12">
    <source>
        <dbReference type="RuleBase" id="RU368094"/>
    </source>
</evidence>
<comment type="function">
    <text evidence="12">Catalyzes a base-exchange reaction in which the polar head group of phosphatidylethanolamine (PE) is replaced by L-serine.</text>
</comment>
<evidence type="ECO:0000313" key="13">
    <source>
        <dbReference type="EMBL" id="KZV19516.1"/>
    </source>
</evidence>
<evidence type="ECO:0000256" key="9">
    <source>
        <dbReference type="ARBA" id="ARBA00023136"/>
    </source>
</evidence>
<evidence type="ECO:0000313" key="14">
    <source>
        <dbReference type="Proteomes" id="UP000250235"/>
    </source>
</evidence>
<dbReference type="InterPro" id="IPR004277">
    <property type="entry name" value="PSS"/>
</dbReference>
<dbReference type="GO" id="GO:0005789">
    <property type="term" value="C:endoplasmic reticulum membrane"/>
    <property type="evidence" value="ECO:0007669"/>
    <property type="project" value="UniProtKB-SubCell"/>
</dbReference>
<evidence type="ECO:0000256" key="6">
    <source>
        <dbReference type="ARBA" id="ARBA00022824"/>
    </source>
</evidence>
<evidence type="ECO:0000256" key="8">
    <source>
        <dbReference type="ARBA" id="ARBA00023098"/>
    </source>
</evidence>
<keyword evidence="3 12" id="KW-0444">Lipid biosynthesis</keyword>
<dbReference type="GO" id="GO:0006659">
    <property type="term" value="P:phosphatidylserine biosynthetic process"/>
    <property type="evidence" value="ECO:0007669"/>
    <property type="project" value="UniProtKB-UniRule"/>
</dbReference>
<comment type="catalytic activity">
    <reaction evidence="12">
        <text>a CDP-1,2-diacyl-sn-glycerol + L-serine = a 1,2-diacyl-sn-glycero-3-phospho-L-serine + CMP + H(+)</text>
        <dbReference type="Rhea" id="RHEA:16913"/>
        <dbReference type="ChEBI" id="CHEBI:15378"/>
        <dbReference type="ChEBI" id="CHEBI:33384"/>
        <dbReference type="ChEBI" id="CHEBI:57262"/>
        <dbReference type="ChEBI" id="CHEBI:58332"/>
        <dbReference type="ChEBI" id="CHEBI:60377"/>
        <dbReference type="EC" id="2.7.8.8"/>
    </reaction>
</comment>
<dbReference type="UniPathway" id="UPA00558">
    <property type="reaction ID" value="UER00615"/>
</dbReference>
<keyword evidence="8 12" id="KW-0443">Lipid metabolism</keyword>
<dbReference type="PANTHER" id="PTHR15362:SF7">
    <property type="entry name" value="PHOSPHATIDYLSERINE SYNTHASE 2"/>
    <property type="match status" value="1"/>
</dbReference>
<accession>A0A2Z7ACZ0</accession>
<keyword evidence="7 12" id="KW-1133">Transmembrane helix</keyword>
<keyword evidence="6 12" id="KW-0256">Endoplasmic reticulum</keyword>
<feature type="transmembrane region" description="Helical" evidence="12">
    <location>
        <begin position="105"/>
        <end position="126"/>
    </location>
</feature>
<comment type="pathway">
    <text evidence="12">Phospholipid metabolism; phosphatidylethanolamine biosynthesis; phosphatidylethanolamine from CDP-diacylglycerol: step 1/2.</text>
</comment>
<evidence type="ECO:0000256" key="3">
    <source>
        <dbReference type="ARBA" id="ARBA00022516"/>
    </source>
</evidence>
<evidence type="ECO:0000256" key="4">
    <source>
        <dbReference type="ARBA" id="ARBA00022679"/>
    </source>
</evidence>
<evidence type="ECO:0000256" key="2">
    <source>
        <dbReference type="ARBA" id="ARBA00005189"/>
    </source>
</evidence>
<comment type="similarity">
    <text evidence="12">Belongs to the CDP-alcohol phosphatidyltransferase class-I family.</text>
</comment>
<proteinExistence type="inferred from homology"/>
<keyword evidence="11 12" id="KW-1208">Phospholipid metabolism</keyword>
<protein>
    <recommendedName>
        <fullName evidence="12">CDP-diacylglycerol--serine O-phosphatidyltransferase</fullName>
        <ecNumber evidence="12">2.7.8.8</ecNumber>
    </recommendedName>
    <alternativeName>
        <fullName evidence="12">Phosphatidylserine synthase</fullName>
    </alternativeName>
</protein>
<feature type="transmembrane region" description="Helical" evidence="12">
    <location>
        <begin position="39"/>
        <end position="57"/>
    </location>
</feature>
<dbReference type="AlphaFoldDB" id="A0A2Z7ACZ0"/>
<organism evidence="13 14">
    <name type="scientific">Dorcoceras hygrometricum</name>
    <dbReference type="NCBI Taxonomy" id="472368"/>
    <lineage>
        <taxon>Eukaryota</taxon>
        <taxon>Viridiplantae</taxon>
        <taxon>Streptophyta</taxon>
        <taxon>Embryophyta</taxon>
        <taxon>Tracheophyta</taxon>
        <taxon>Spermatophyta</taxon>
        <taxon>Magnoliopsida</taxon>
        <taxon>eudicotyledons</taxon>
        <taxon>Gunneridae</taxon>
        <taxon>Pentapetalae</taxon>
        <taxon>asterids</taxon>
        <taxon>lamiids</taxon>
        <taxon>Lamiales</taxon>
        <taxon>Gesneriaceae</taxon>
        <taxon>Didymocarpoideae</taxon>
        <taxon>Trichosporeae</taxon>
        <taxon>Loxocarpinae</taxon>
        <taxon>Dorcoceras</taxon>
    </lineage>
</organism>
<keyword evidence="5 12" id="KW-0812">Transmembrane</keyword>
<evidence type="ECO:0000256" key="11">
    <source>
        <dbReference type="ARBA" id="ARBA00023264"/>
    </source>
</evidence>
<sequence length="176" mass="19993">MEVNGHQKARHKDFALHQNGYLNSSSIDYQFDPWTSWAYKPHTISFLLIGACFLVWASGVLDPEGSADNDIVTSVKRGVWAMIAVFLTYCLLQAPSTVLVRPHPAIWRLVHGMAVTYLTALTFLLLQRRDDARHFMKYLHPDLGVGKGFGIILLHKIMWFSSFGCGTARYTRSDKY</sequence>
<name>A0A2Z7ACZ0_9LAMI</name>
<dbReference type="PANTHER" id="PTHR15362">
    <property type="entry name" value="PHOSPHATIDYLINOSITOL SYNTHASE"/>
    <property type="match status" value="1"/>
</dbReference>
<feature type="transmembrane region" description="Helical" evidence="12">
    <location>
        <begin position="78"/>
        <end position="99"/>
    </location>
</feature>
<dbReference type="EC" id="2.7.8.8" evidence="12"/>
<evidence type="ECO:0000256" key="1">
    <source>
        <dbReference type="ARBA" id="ARBA00004477"/>
    </source>
</evidence>
<comment type="subcellular location">
    <subcellularLocation>
        <location evidence="1 12">Endoplasmic reticulum membrane</location>
        <topology evidence="1 12">Multi-pass membrane protein</topology>
    </subcellularLocation>
</comment>
<dbReference type="Proteomes" id="UP000250235">
    <property type="component" value="Unassembled WGS sequence"/>
</dbReference>
<dbReference type="OrthoDB" id="10265393at2759"/>
<dbReference type="EMBL" id="KV016685">
    <property type="protein sequence ID" value="KZV19516.1"/>
    <property type="molecule type" value="Genomic_DNA"/>
</dbReference>
<dbReference type="GO" id="GO:0106245">
    <property type="term" value="F:L-serine-phosphatidylethanolamine phosphatidyltransferase activity"/>
    <property type="evidence" value="ECO:0007669"/>
    <property type="project" value="InterPro"/>
</dbReference>
<evidence type="ECO:0000256" key="5">
    <source>
        <dbReference type="ARBA" id="ARBA00022692"/>
    </source>
</evidence>
<keyword evidence="14" id="KW-1185">Reference proteome</keyword>
<dbReference type="GO" id="GO:0006646">
    <property type="term" value="P:phosphatidylethanolamine biosynthetic process"/>
    <property type="evidence" value="ECO:0007669"/>
    <property type="project" value="UniProtKB-UniPathway"/>
</dbReference>
<evidence type="ECO:0000256" key="10">
    <source>
        <dbReference type="ARBA" id="ARBA00023209"/>
    </source>
</evidence>
<dbReference type="Pfam" id="PF03034">
    <property type="entry name" value="PSS"/>
    <property type="match status" value="1"/>
</dbReference>
<comment type="pathway">
    <text evidence="2">Lipid metabolism.</text>
</comment>
<reference evidence="13 14" key="1">
    <citation type="journal article" date="2015" name="Proc. Natl. Acad. Sci. U.S.A.">
        <title>The resurrection genome of Boea hygrometrica: A blueprint for survival of dehydration.</title>
        <authorList>
            <person name="Xiao L."/>
            <person name="Yang G."/>
            <person name="Zhang L."/>
            <person name="Yang X."/>
            <person name="Zhao S."/>
            <person name="Ji Z."/>
            <person name="Zhou Q."/>
            <person name="Hu M."/>
            <person name="Wang Y."/>
            <person name="Chen M."/>
            <person name="Xu Y."/>
            <person name="Jin H."/>
            <person name="Xiao X."/>
            <person name="Hu G."/>
            <person name="Bao F."/>
            <person name="Hu Y."/>
            <person name="Wan P."/>
            <person name="Li L."/>
            <person name="Deng X."/>
            <person name="Kuang T."/>
            <person name="Xiang C."/>
            <person name="Zhu J.K."/>
            <person name="Oliver M.J."/>
            <person name="He Y."/>
        </authorList>
    </citation>
    <scope>NUCLEOTIDE SEQUENCE [LARGE SCALE GENOMIC DNA]</scope>
    <source>
        <strain evidence="14">cv. XS01</strain>
    </source>
</reference>
<comment type="caution">
    <text evidence="12">Lacks conserved residue(s) required for the propagation of feature annotation.</text>
</comment>
<keyword evidence="9 12" id="KW-0472">Membrane</keyword>
<keyword evidence="10 12" id="KW-0594">Phospholipid biosynthesis</keyword>
<dbReference type="GO" id="GO:0003882">
    <property type="term" value="F:CDP-diacylglycerol-serine O-phosphatidyltransferase activity"/>
    <property type="evidence" value="ECO:0007669"/>
    <property type="project" value="UniProtKB-UniRule"/>
</dbReference>
<gene>
    <name evidence="13" type="ORF">F511_06378</name>
</gene>
<keyword evidence="4 12" id="KW-0808">Transferase</keyword>